<keyword evidence="2" id="KW-1185">Reference proteome</keyword>
<comment type="caution">
    <text evidence="1">The sequence shown here is derived from an EMBL/GenBank/DDBJ whole genome shotgun (WGS) entry which is preliminary data.</text>
</comment>
<dbReference type="SUPFAM" id="SSF55729">
    <property type="entry name" value="Acyl-CoA N-acyltransferases (Nat)"/>
    <property type="match status" value="1"/>
</dbReference>
<evidence type="ECO:0000313" key="2">
    <source>
        <dbReference type="Proteomes" id="UP000657574"/>
    </source>
</evidence>
<gene>
    <name evidence="1" type="ORF">GCM10010121_045130</name>
</gene>
<name>A0A917KUQ9_9ACTN</name>
<reference evidence="1" key="2">
    <citation type="submission" date="2020-09" db="EMBL/GenBank/DDBJ databases">
        <authorList>
            <person name="Sun Q."/>
            <person name="Ohkuma M."/>
        </authorList>
    </citation>
    <scope>NUCLEOTIDE SEQUENCE</scope>
    <source>
        <strain evidence="1">JCM 3086</strain>
    </source>
</reference>
<dbReference type="EMBL" id="BMQA01000014">
    <property type="protein sequence ID" value="GGJ28757.1"/>
    <property type="molecule type" value="Genomic_DNA"/>
</dbReference>
<dbReference type="Gene3D" id="3.40.630.30">
    <property type="match status" value="1"/>
</dbReference>
<evidence type="ECO:0000313" key="1">
    <source>
        <dbReference type="EMBL" id="GGJ28757.1"/>
    </source>
</evidence>
<organism evidence="1 2">
    <name type="scientific">Streptomyces brasiliensis</name>
    <dbReference type="NCBI Taxonomy" id="1954"/>
    <lineage>
        <taxon>Bacteria</taxon>
        <taxon>Bacillati</taxon>
        <taxon>Actinomycetota</taxon>
        <taxon>Actinomycetes</taxon>
        <taxon>Kitasatosporales</taxon>
        <taxon>Streptomycetaceae</taxon>
        <taxon>Streptomyces</taxon>
    </lineage>
</organism>
<evidence type="ECO:0008006" key="3">
    <source>
        <dbReference type="Google" id="ProtNLM"/>
    </source>
</evidence>
<protein>
    <recommendedName>
        <fullName evidence="3">N-acetyltransferase domain-containing protein</fullName>
    </recommendedName>
</protein>
<accession>A0A917KUQ9</accession>
<dbReference type="AlphaFoldDB" id="A0A917KUQ9"/>
<sequence length="87" mass="9023">MTAGTALRWAAHGIAGVYAVTTDAAQRRQGIGATVTHAAVHAGRELSACGSPRCRPPATACLVYRRLGFSVVGEYGLFAVPAREPAE</sequence>
<dbReference type="Proteomes" id="UP000657574">
    <property type="component" value="Unassembled WGS sequence"/>
</dbReference>
<dbReference type="InterPro" id="IPR016181">
    <property type="entry name" value="Acyl_CoA_acyltransferase"/>
</dbReference>
<proteinExistence type="predicted"/>
<reference evidence="1" key="1">
    <citation type="journal article" date="2014" name="Int. J. Syst. Evol. Microbiol.">
        <title>Complete genome sequence of Corynebacterium casei LMG S-19264T (=DSM 44701T), isolated from a smear-ripened cheese.</title>
        <authorList>
            <consortium name="US DOE Joint Genome Institute (JGI-PGF)"/>
            <person name="Walter F."/>
            <person name="Albersmeier A."/>
            <person name="Kalinowski J."/>
            <person name="Ruckert C."/>
        </authorList>
    </citation>
    <scope>NUCLEOTIDE SEQUENCE</scope>
    <source>
        <strain evidence="1">JCM 3086</strain>
    </source>
</reference>